<comment type="caution">
    <text evidence="2">The sequence shown here is derived from an EMBL/GenBank/DDBJ whole genome shotgun (WGS) entry which is preliminary data.</text>
</comment>
<dbReference type="Proteomes" id="UP001146793">
    <property type="component" value="Unassembled WGS sequence"/>
</dbReference>
<feature type="compositionally biased region" description="Basic residues" evidence="1">
    <location>
        <begin position="692"/>
        <end position="729"/>
    </location>
</feature>
<feature type="compositionally biased region" description="Low complexity" evidence="1">
    <location>
        <begin position="289"/>
        <end position="298"/>
    </location>
</feature>
<name>A0AAV7ZKW9_9EUKA</name>
<dbReference type="AlphaFoldDB" id="A0AAV7ZKW9"/>
<evidence type="ECO:0000313" key="2">
    <source>
        <dbReference type="EMBL" id="KAJ3440988.1"/>
    </source>
</evidence>
<feature type="compositionally biased region" description="Basic and acidic residues" evidence="1">
    <location>
        <begin position="256"/>
        <end position="279"/>
    </location>
</feature>
<feature type="compositionally biased region" description="Acidic residues" evidence="1">
    <location>
        <begin position="534"/>
        <end position="560"/>
    </location>
</feature>
<feature type="region of interest" description="Disordered" evidence="1">
    <location>
        <begin position="690"/>
        <end position="739"/>
    </location>
</feature>
<feature type="region of interest" description="Disordered" evidence="1">
    <location>
        <begin position="252"/>
        <end position="300"/>
    </location>
</feature>
<proteinExistence type="predicted"/>
<evidence type="ECO:0000313" key="3">
    <source>
        <dbReference type="Proteomes" id="UP001146793"/>
    </source>
</evidence>
<reference evidence="2" key="1">
    <citation type="submission" date="2022-08" db="EMBL/GenBank/DDBJ databases">
        <title>Novel sulphate-reducing endosymbionts in the free-living metamonad Anaeramoeba.</title>
        <authorList>
            <person name="Jerlstrom-Hultqvist J."/>
            <person name="Cepicka I."/>
            <person name="Gallot-Lavallee L."/>
            <person name="Salas-Leiva D."/>
            <person name="Curtis B.A."/>
            <person name="Zahonova K."/>
            <person name="Pipaliya S."/>
            <person name="Dacks J."/>
            <person name="Roger A.J."/>
        </authorList>
    </citation>
    <scope>NUCLEOTIDE SEQUENCE</scope>
    <source>
        <strain evidence="2">Busselton2</strain>
    </source>
</reference>
<accession>A0AAV7ZKW9</accession>
<feature type="region of interest" description="Disordered" evidence="1">
    <location>
        <begin position="495"/>
        <end position="567"/>
    </location>
</feature>
<feature type="compositionally biased region" description="Polar residues" evidence="1">
    <location>
        <begin position="138"/>
        <end position="150"/>
    </location>
</feature>
<feature type="compositionally biased region" description="Polar residues" evidence="1">
    <location>
        <begin position="513"/>
        <end position="527"/>
    </location>
</feature>
<feature type="compositionally biased region" description="Basic residues" evidence="1">
    <location>
        <begin position="600"/>
        <end position="616"/>
    </location>
</feature>
<organism evidence="2 3">
    <name type="scientific">Anaeramoeba flamelloides</name>
    <dbReference type="NCBI Taxonomy" id="1746091"/>
    <lineage>
        <taxon>Eukaryota</taxon>
        <taxon>Metamonada</taxon>
        <taxon>Anaeramoebidae</taxon>
        <taxon>Anaeramoeba</taxon>
    </lineage>
</organism>
<feature type="region of interest" description="Disordered" evidence="1">
    <location>
        <begin position="589"/>
        <end position="619"/>
    </location>
</feature>
<feature type="compositionally biased region" description="Basic residues" evidence="1">
    <location>
        <begin position="104"/>
        <end position="134"/>
    </location>
</feature>
<dbReference type="EMBL" id="JANTQA010000029">
    <property type="protein sequence ID" value="KAJ3440988.1"/>
    <property type="molecule type" value="Genomic_DNA"/>
</dbReference>
<evidence type="ECO:0000256" key="1">
    <source>
        <dbReference type="SAM" id="MobiDB-lite"/>
    </source>
</evidence>
<protein>
    <submittedName>
        <fullName evidence="2">Bromodomain adjacent to zinc finger domain 2a</fullName>
    </submittedName>
</protein>
<feature type="region of interest" description="Disordered" evidence="1">
    <location>
        <begin position="96"/>
        <end position="227"/>
    </location>
</feature>
<sequence length="885" mass="105059">MNDPFCNFCLSSNAHKTLKGIRINKKNSRGTSVVPYSEMYLCEECFKETNNQKVKIKKRKFSFSIANFKIQDKQYNLTSSEMASLGLAYSNIQQSQNLKNGNPLHKKNRITRKRKEKKLHRRKIKEIEKKKRNKSHEPSTVNPISHSFSTRNKKKTSNKFTSQTINEEIDHSPSPTRNKKKKKELVEEAEVEEDLEKQKRRKEEEKMVKNPNINQKKNPNIVQNNNKKKESKLNMKLLVNLDQNENHVSLQNENETQNKKENQNKNETQNKKANQEHKTIMKKNKKVKSNNNNNNNNNHDSEIIKNLFQTFLAIEKLFKDNNLLKSVYKYLKTILKLKNDIFKQFELINLQTYHLIQQFEKNIQDVKTKQFIALLKEKPIYGQLSNLLSIVKLYHLISNDDINKVFKVLKNFQVLSDSSIVNIRDEVDDLKKKNKSRTFNLNLKLKKVKKFKKYMVEEIYLQNELRNSFGFVDPKLQKKLNLQIEMENKSLSEKKIRKKRKWRKDEGKRSPNQDKNTILFKNQTQNKSIREKIYDDDDDDDDEYEYDYNDDEDEDDEDYIDGGGNNEAIINQDFFSDQDMDVGLNSFSDIEQQNENDTKKMKKKNEKKRKRKRKKNDRMLLSKMIFQEIKTEKGIDIGERKRKSFYQDGNMNKTNYQSKKKKINQNQIQKTVGANNINYNDINKELIMNSIIRRRRKKKKKKKRKEKKREKRERKKKKKQNERRKKNKLKQNGDSVLNMIDPLQLSKNKKIKKLRIQKIQKDDINQKSNCLVNGNSIILDDKQNSNLNQKIALSSTFPNFYESTELEIIDGWSTQTAVGERIDHKTANTDSNNNNEMVNKHVTDELNWETTEKNNTDKSWEIVNNVYQESQTKLIRIPLKSNNKK</sequence>
<feature type="compositionally biased region" description="Low complexity" evidence="1">
    <location>
        <begin position="209"/>
        <end position="225"/>
    </location>
</feature>
<feature type="compositionally biased region" description="Basic and acidic residues" evidence="1">
    <location>
        <begin position="503"/>
        <end position="512"/>
    </location>
</feature>
<gene>
    <name evidence="2" type="ORF">M0812_12990</name>
</gene>